<dbReference type="AlphaFoldDB" id="A0A219AQ35"/>
<comment type="caution">
    <text evidence="1">The sequence shown here is derived from an EMBL/GenBank/DDBJ whole genome shotgun (WGS) entry which is preliminary data.</text>
</comment>
<dbReference type="RefSeq" id="XP_022285376.1">
    <property type="nucleotide sequence ID" value="XM_022429570.1"/>
</dbReference>
<dbReference type="Proteomes" id="UP000078397">
    <property type="component" value="Unassembled WGS sequence"/>
</dbReference>
<organism evidence="1 2">
    <name type="scientific">Pochonia chlamydosporia 170</name>
    <dbReference type="NCBI Taxonomy" id="1380566"/>
    <lineage>
        <taxon>Eukaryota</taxon>
        <taxon>Fungi</taxon>
        <taxon>Dikarya</taxon>
        <taxon>Ascomycota</taxon>
        <taxon>Pezizomycotina</taxon>
        <taxon>Sordariomycetes</taxon>
        <taxon>Hypocreomycetidae</taxon>
        <taxon>Hypocreales</taxon>
        <taxon>Clavicipitaceae</taxon>
        <taxon>Pochonia</taxon>
    </lineage>
</organism>
<sequence length="68" mass="7322">MPRVAFVGLQKSPGEPTSLDSYWMPQATWVLQSRGQQISLVCFGNGLGLLGHRVARGGLSPHGVMGTW</sequence>
<evidence type="ECO:0000313" key="1">
    <source>
        <dbReference type="EMBL" id="OWT42910.1"/>
    </source>
</evidence>
<gene>
    <name evidence="1" type="ORF">VFPPC_17897</name>
</gene>
<name>A0A219AQ35_METCM</name>
<dbReference type="KEGG" id="pchm:VFPPC_17897"/>
<proteinExistence type="predicted"/>
<dbReference type="GeneID" id="33936797"/>
<dbReference type="EMBL" id="LSBJ02000004">
    <property type="protein sequence ID" value="OWT42910.1"/>
    <property type="molecule type" value="Genomic_DNA"/>
</dbReference>
<keyword evidence="2" id="KW-1185">Reference proteome</keyword>
<reference evidence="1 2" key="1">
    <citation type="journal article" date="2016" name="PLoS Pathog.">
        <title>Biosynthesis of antibiotic leucinostatins in bio-control fungus Purpureocillium lilacinum and their inhibition on phytophthora revealed by genome mining.</title>
        <authorList>
            <person name="Wang G."/>
            <person name="Liu Z."/>
            <person name="Lin R."/>
            <person name="Li E."/>
            <person name="Mao Z."/>
            <person name="Ling J."/>
            <person name="Yang Y."/>
            <person name="Yin W.B."/>
            <person name="Xie B."/>
        </authorList>
    </citation>
    <scope>NUCLEOTIDE SEQUENCE [LARGE SCALE GENOMIC DNA]</scope>
    <source>
        <strain evidence="1">170</strain>
    </source>
</reference>
<protein>
    <submittedName>
        <fullName evidence="1">Uncharacterized protein</fullName>
    </submittedName>
</protein>
<evidence type="ECO:0000313" key="2">
    <source>
        <dbReference type="Proteomes" id="UP000078397"/>
    </source>
</evidence>
<accession>A0A219AQ35</accession>